<evidence type="ECO:0000313" key="2">
    <source>
        <dbReference type="Proteomes" id="UP000005737"/>
    </source>
</evidence>
<protein>
    <recommendedName>
        <fullName evidence="3">Addiction module toxin RelE</fullName>
    </recommendedName>
</protein>
<sequence>MWELMPSGKYIRRFREYEKKHREELLAILANLEDLRAALDSGARPALIQAGFLHREPMGVLAVDQTGSKGRKKETRLYVFAAETDCVLHLITIGDKNSQPSDIQFCKEFVGSLRRRDTT</sequence>
<dbReference type="AlphaFoldDB" id="H2CDB9"/>
<evidence type="ECO:0000313" key="1">
    <source>
        <dbReference type="EMBL" id="EHQ05423.1"/>
    </source>
</evidence>
<organism evidence="1 2">
    <name type="scientific">Leptonema illini DSM 21528</name>
    <dbReference type="NCBI Taxonomy" id="929563"/>
    <lineage>
        <taxon>Bacteria</taxon>
        <taxon>Pseudomonadati</taxon>
        <taxon>Spirochaetota</taxon>
        <taxon>Spirochaetia</taxon>
        <taxon>Leptospirales</taxon>
        <taxon>Leptospiraceae</taxon>
        <taxon>Leptonema</taxon>
    </lineage>
</organism>
<dbReference type="HOGENOM" id="CLU_2058491_0_0_12"/>
<gene>
    <name evidence="1" type="ORF">Lepil_0722</name>
</gene>
<dbReference type="EMBL" id="JH597773">
    <property type="protein sequence ID" value="EHQ05423.1"/>
    <property type="molecule type" value="Genomic_DNA"/>
</dbReference>
<reference evidence="1 2" key="1">
    <citation type="submission" date="2011-10" db="EMBL/GenBank/DDBJ databases">
        <title>The Improved High-Quality Draft genome of Leptonema illini DSM 21528.</title>
        <authorList>
            <consortium name="US DOE Joint Genome Institute (JGI-PGF)"/>
            <person name="Lucas S."/>
            <person name="Copeland A."/>
            <person name="Lapidus A."/>
            <person name="Glavina del Rio T."/>
            <person name="Dalin E."/>
            <person name="Tice H."/>
            <person name="Bruce D."/>
            <person name="Goodwin L."/>
            <person name="Pitluck S."/>
            <person name="Peters L."/>
            <person name="Mikhailova N."/>
            <person name="Held B."/>
            <person name="Kyrpides N."/>
            <person name="Mavromatis K."/>
            <person name="Ivanova N."/>
            <person name="Markowitz V."/>
            <person name="Cheng J.-F."/>
            <person name="Hugenholtz P."/>
            <person name="Woyke T."/>
            <person name="Wu D."/>
            <person name="Gronow S."/>
            <person name="Wellnitz S."/>
            <person name="Brambilla E.-M."/>
            <person name="Klenk H.-P."/>
            <person name="Eisen J.A."/>
        </authorList>
    </citation>
    <scope>NUCLEOTIDE SEQUENCE [LARGE SCALE GENOMIC DNA]</scope>
    <source>
        <strain evidence="1 2">DSM 21528</strain>
    </source>
</reference>
<evidence type="ECO:0008006" key="3">
    <source>
        <dbReference type="Google" id="ProtNLM"/>
    </source>
</evidence>
<proteinExistence type="predicted"/>
<keyword evidence="2" id="KW-1185">Reference proteome</keyword>
<dbReference type="Proteomes" id="UP000005737">
    <property type="component" value="Unassembled WGS sequence"/>
</dbReference>
<dbReference type="STRING" id="183.GCA_002009735_00835"/>
<name>H2CDB9_9LEPT</name>
<accession>H2CDB9</accession>